<keyword evidence="4" id="KW-1185">Reference proteome</keyword>
<accession>A0ABP1CY98</accession>
<feature type="transmembrane region" description="Helical" evidence="1">
    <location>
        <begin position="62"/>
        <end position="83"/>
    </location>
</feature>
<keyword evidence="1" id="KW-1133">Transmembrane helix</keyword>
<keyword evidence="1" id="KW-0812">Transmembrane</keyword>
<feature type="domain" description="DUF6533" evidence="2">
    <location>
        <begin position="36"/>
        <end position="75"/>
    </location>
</feature>
<organism evidence="3 4">
    <name type="scientific">Somion occarium</name>
    <dbReference type="NCBI Taxonomy" id="3059160"/>
    <lineage>
        <taxon>Eukaryota</taxon>
        <taxon>Fungi</taxon>
        <taxon>Dikarya</taxon>
        <taxon>Basidiomycota</taxon>
        <taxon>Agaricomycotina</taxon>
        <taxon>Agaricomycetes</taxon>
        <taxon>Polyporales</taxon>
        <taxon>Cerrenaceae</taxon>
        <taxon>Somion</taxon>
    </lineage>
</organism>
<dbReference type="Pfam" id="PF20151">
    <property type="entry name" value="DUF6533"/>
    <property type="match status" value="1"/>
</dbReference>
<feature type="transmembrane region" description="Helical" evidence="1">
    <location>
        <begin position="132"/>
        <end position="152"/>
    </location>
</feature>
<keyword evidence="1" id="KW-0472">Membrane</keyword>
<evidence type="ECO:0000313" key="3">
    <source>
        <dbReference type="EMBL" id="CAL1699117.1"/>
    </source>
</evidence>
<sequence length="366" mass="40466">MSDNSTDLQDVYDLSPDDINSVAWGIWHDSIITMPFFTLILYHHFTTIPQEINTLWTRKRSLASLIFFVNRYALLLVGAEYMAQIFPVYGDVLVDRRCDITSTIGGVALCIVMIAVIAFDTLRVFAITQRSYLASAFVGTLGVTWVVLYWVLPDIEGVTITFSNAAFLGCQNYTTIATNYDAILRWNYGKDAATILFEATVLAFTLLKTFRLKKEASAIGFQVSLASLLIQDGALQFGIILLISILDIVLLGTTGNPVPMIIPKSIITSNIFFHLRQVYPESEVSQSTSSFTVSNLRFASNIIGNMGAPLHNIFTDSHEEIEAEADNIQFATDPLATCLDTIAKSQQTGRSLSSYSTDIELTSCLP</sequence>
<protein>
    <recommendedName>
        <fullName evidence="2">DUF6533 domain-containing protein</fullName>
    </recommendedName>
</protein>
<evidence type="ECO:0000256" key="1">
    <source>
        <dbReference type="SAM" id="Phobius"/>
    </source>
</evidence>
<feature type="transmembrane region" description="Helical" evidence="1">
    <location>
        <begin position="103"/>
        <end position="125"/>
    </location>
</feature>
<dbReference type="Proteomes" id="UP001497453">
    <property type="component" value="Chromosome 11"/>
</dbReference>
<reference evidence="4" key="1">
    <citation type="submission" date="2024-04" db="EMBL/GenBank/DDBJ databases">
        <authorList>
            <person name="Shaw F."/>
            <person name="Minotto A."/>
        </authorList>
    </citation>
    <scope>NUCLEOTIDE SEQUENCE [LARGE SCALE GENOMIC DNA]</scope>
</reference>
<name>A0ABP1CY98_9APHY</name>
<proteinExistence type="predicted"/>
<feature type="transmembrane region" description="Helical" evidence="1">
    <location>
        <begin position="22"/>
        <end position="42"/>
    </location>
</feature>
<evidence type="ECO:0000259" key="2">
    <source>
        <dbReference type="Pfam" id="PF20151"/>
    </source>
</evidence>
<feature type="transmembrane region" description="Helical" evidence="1">
    <location>
        <begin position="234"/>
        <end position="254"/>
    </location>
</feature>
<gene>
    <name evidence="3" type="ORF">GFSPODELE1_LOCUS2510</name>
</gene>
<evidence type="ECO:0000313" key="4">
    <source>
        <dbReference type="Proteomes" id="UP001497453"/>
    </source>
</evidence>
<dbReference type="EMBL" id="OZ037954">
    <property type="protein sequence ID" value="CAL1699117.1"/>
    <property type="molecule type" value="Genomic_DNA"/>
</dbReference>
<dbReference type="InterPro" id="IPR045340">
    <property type="entry name" value="DUF6533"/>
</dbReference>